<organism evidence="2 3">
    <name type="scientific">Batillaria attramentaria</name>
    <dbReference type="NCBI Taxonomy" id="370345"/>
    <lineage>
        <taxon>Eukaryota</taxon>
        <taxon>Metazoa</taxon>
        <taxon>Spiralia</taxon>
        <taxon>Lophotrochozoa</taxon>
        <taxon>Mollusca</taxon>
        <taxon>Gastropoda</taxon>
        <taxon>Caenogastropoda</taxon>
        <taxon>Sorbeoconcha</taxon>
        <taxon>Cerithioidea</taxon>
        <taxon>Batillariidae</taxon>
        <taxon>Batillaria</taxon>
    </lineage>
</organism>
<sequence length="287" mass="32989">MFIGVYVPPADSSYYVGKERDSNLQLVQDYIMSLYEQDEDVHIMLCGDLNARIGKWDGNTDVDMVSDSDQDDFCRKSKDTVINRFGRLLIDICRFFQCTPLNGWFGGDKMGELTYISDQGNSTVDYFVLSNDLISSVKNFYVFQRVESDHMPVVLEFRATTVADQPSRRVLIEKRRWNPAYAGSFCEAVRSANFRDGMRAAIDCLSVCVETALQTFTDFLLSAGDCMVRKVCYGGPARAVGHSWFDDECRLKKREARKALRRYMRTGLTVDKDVYRQKRSQYKDTHK</sequence>
<proteinExistence type="predicted"/>
<evidence type="ECO:0000313" key="2">
    <source>
        <dbReference type="EMBL" id="KAK7503946.1"/>
    </source>
</evidence>
<dbReference type="AlphaFoldDB" id="A0ABD0LXL4"/>
<evidence type="ECO:0000259" key="1">
    <source>
        <dbReference type="Pfam" id="PF14529"/>
    </source>
</evidence>
<feature type="domain" description="Endonuclease/exonuclease/phosphatase" evidence="1">
    <location>
        <begin position="2"/>
        <end position="153"/>
    </location>
</feature>
<dbReference type="Gene3D" id="3.60.10.10">
    <property type="entry name" value="Endonuclease/exonuclease/phosphatase"/>
    <property type="match status" value="1"/>
</dbReference>
<dbReference type="Pfam" id="PF14529">
    <property type="entry name" value="Exo_endo_phos_2"/>
    <property type="match status" value="1"/>
</dbReference>
<evidence type="ECO:0000313" key="3">
    <source>
        <dbReference type="Proteomes" id="UP001519460"/>
    </source>
</evidence>
<comment type="caution">
    <text evidence="2">The sequence shown here is derived from an EMBL/GenBank/DDBJ whole genome shotgun (WGS) entry which is preliminary data.</text>
</comment>
<keyword evidence="3" id="KW-1185">Reference proteome</keyword>
<reference evidence="2 3" key="1">
    <citation type="journal article" date="2023" name="Sci. Data">
        <title>Genome assembly of the Korean intertidal mud-creeper Batillaria attramentaria.</title>
        <authorList>
            <person name="Patra A.K."/>
            <person name="Ho P.T."/>
            <person name="Jun S."/>
            <person name="Lee S.J."/>
            <person name="Kim Y."/>
            <person name="Won Y.J."/>
        </authorList>
    </citation>
    <scope>NUCLEOTIDE SEQUENCE [LARGE SCALE GENOMIC DNA]</scope>
    <source>
        <strain evidence="2">Wonlab-2016</strain>
    </source>
</reference>
<dbReference type="SUPFAM" id="SSF56219">
    <property type="entry name" value="DNase I-like"/>
    <property type="match status" value="1"/>
</dbReference>
<protein>
    <recommendedName>
        <fullName evidence="1">Endonuclease/exonuclease/phosphatase domain-containing protein</fullName>
    </recommendedName>
</protein>
<name>A0ABD0LXL4_9CAEN</name>
<dbReference type="Proteomes" id="UP001519460">
    <property type="component" value="Unassembled WGS sequence"/>
</dbReference>
<dbReference type="InterPro" id="IPR036691">
    <property type="entry name" value="Endo/exonu/phosph_ase_sf"/>
</dbReference>
<gene>
    <name evidence="2" type="ORF">BaRGS_00004678</name>
</gene>
<dbReference type="InterPro" id="IPR005135">
    <property type="entry name" value="Endo/exonuclease/phosphatase"/>
</dbReference>
<dbReference type="EMBL" id="JACVVK020000017">
    <property type="protein sequence ID" value="KAK7503946.1"/>
    <property type="molecule type" value="Genomic_DNA"/>
</dbReference>
<accession>A0ABD0LXL4</accession>